<comment type="caution">
    <text evidence="1">The sequence shown here is derived from an EMBL/GenBank/DDBJ whole genome shotgun (WGS) entry which is preliminary data.</text>
</comment>
<sequence>ANHIMADERGLLHGKQTGPSHYGATDIPISVSQEGGTSNTEGPEVIYVHPQGFEYAKYKLREPFAETLGTFIFVTFGIGSIAQAKLGEGYGNWITISLGFGLGLALALFVSGSVSGGHLNPAVTITLAVHRYFPWSKVPVYILAQVTGAFLAAAVVFLNYHAAIVQFSGGELSVQGSNATAGIFATYPQEFMSIGGAFFSEAVGTFFLLLIILAATDERNLPNTRILIPIIVGLSLTTIAISFGYETGFSLNGARDFGPRLFTFLVGYGVEVFSAHNFYFWIPLVAPVIGGLTAGLVYDMMIYWGKSPLNSMIGSSVIS</sequence>
<name>A0ACA9LG35_9GLOM</name>
<dbReference type="Proteomes" id="UP000789366">
    <property type="component" value="Unassembled WGS sequence"/>
</dbReference>
<proteinExistence type="predicted"/>
<organism evidence="1 2">
    <name type="scientific">Cetraspora pellucida</name>
    <dbReference type="NCBI Taxonomy" id="1433469"/>
    <lineage>
        <taxon>Eukaryota</taxon>
        <taxon>Fungi</taxon>
        <taxon>Fungi incertae sedis</taxon>
        <taxon>Mucoromycota</taxon>
        <taxon>Glomeromycotina</taxon>
        <taxon>Glomeromycetes</taxon>
        <taxon>Diversisporales</taxon>
        <taxon>Gigasporaceae</taxon>
        <taxon>Cetraspora</taxon>
    </lineage>
</organism>
<accession>A0ACA9LG35</accession>
<keyword evidence="2" id="KW-1185">Reference proteome</keyword>
<evidence type="ECO:0000313" key="2">
    <source>
        <dbReference type="Proteomes" id="UP000789366"/>
    </source>
</evidence>
<evidence type="ECO:0000313" key="1">
    <source>
        <dbReference type="EMBL" id="CAG8528323.1"/>
    </source>
</evidence>
<feature type="non-terminal residue" evidence="1">
    <location>
        <position position="1"/>
    </location>
</feature>
<gene>
    <name evidence="1" type="ORF">SPELUC_LOCUS4251</name>
</gene>
<reference evidence="1" key="1">
    <citation type="submission" date="2021-06" db="EMBL/GenBank/DDBJ databases">
        <authorList>
            <person name="Kallberg Y."/>
            <person name="Tangrot J."/>
            <person name="Rosling A."/>
        </authorList>
    </citation>
    <scope>NUCLEOTIDE SEQUENCE</scope>
    <source>
        <strain evidence="1">28 12/20/2015</strain>
    </source>
</reference>
<protein>
    <submittedName>
        <fullName evidence="1">12805_t:CDS:1</fullName>
    </submittedName>
</protein>
<dbReference type="EMBL" id="CAJVPW010003709">
    <property type="protein sequence ID" value="CAG8528323.1"/>
    <property type="molecule type" value="Genomic_DNA"/>
</dbReference>